<dbReference type="EnsemblPlants" id="AES69634">
    <property type="protein sequence ID" value="AES69634"/>
    <property type="gene ID" value="MTR_3g032560"/>
</dbReference>
<organism evidence="1 3">
    <name type="scientific">Medicago truncatula</name>
    <name type="common">Barrel medic</name>
    <name type="synonym">Medicago tribuloides</name>
    <dbReference type="NCBI Taxonomy" id="3880"/>
    <lineage>
        <taxon>Eukaryota</taxon>
        <taxon>Viridiplantae</taxon>
        <taxon>Streptophyta</taxon>
        <taxon>Embryophyta</taxon>
        <taxon>Tracheophyta</taxon>
        <taxon>Spermatophyta</taxon>
        <taxon>Magnoliopsida</taxon>
        <taxon>eudicotyledons</taxon>
        <taxon>Gunneridae</taxon>
        <taxon>Pentapetalae</taxon>
        <taxon>rosids</taxon>
        <taxon>fabids</taxon>
        <taxon>Fabales</taxon>
        <taxon>Fabaceae</taxon>
        <taxon>Papilionoideae</taxon>
        <taxon>50 kb inversion clade</taxon>
        <taxon>NPAAA clade</taxon>
        <taxon>Hologalegina</taxon>
        <taxon>IRL clade</taxon>
        <taxon>Trifolieae</taxon>
        <taxon>Medicago</taxon>
    </lineage>
</organism>
<gene>
    <name evidence="1" type="ordered locus">MTR_3g032560</name>
</gene>
<reference evidence="1 3" key="1">
    <citation type="journal article" date="2011" name="Nature">
        <title>The Medicago genome provides insight into the evolution of rhizobial symbioses.</title>
        <authorList>
            <person name="Young N.D."/>
            <person name="Debelle F."/>
            <person name="Oldroyd G.E."/>
            <person name="Geurts R."/>
            <person name="Cannon S.B."/>
            <person name="Udvardi M.K."/>
            <person name="Benedito V.A."/>
            <person name="Mayer K.F."/>
            <person name="Gouzy J."/>
            <person name="Schoof H."/>
            <person name="Van de Peer Y."/>
            <person name="Proost S."/>
            <person name="Cook D.R."/>
            <person name="Meyers B.C."/>
            <person name="Spannagl M."/>
            <person name="Cheung F."/>
            <person name="De Mita S."/>
            <person name="Krishnakumar V."/>
            <person name="Gundlach H."/>
            <person name="Zhou S."/>
            <person name="Mudge J."/>
            <person name="Bharti A.K."/>
            <person name="Murray J.D."/>
            <person name="Naoumkina M.A."/>
            <person name="Rosen B."/>
            <person name="Silverstein K.A."/>
            <person name="Tang H."/>
            <person name="Rombauts S."/>
            <person name="Zhao P.X."/>
            <person name="Zhou P."/>
            <person name="Barbe V."/>
            <person name="Bardou P."/>
            <person name="Bechner M."/>
            <person name="Bellec A."/>
            <person name="Berger A."/>
            <person name="Berges H."/>
            <person name="Bidwell S."/>
            <person name="Bisseling T."/>
            <person name="Choisne N."/>
            <person name="Couloux A."/>
            <person name="Denny R."/>
            <person name="Deshpande S."/>
            <person name="Dai X."/>
            <person name="Doyle J.J."/>
            <person name="Dudez A.M."/>
            <person name="Farmer A.D."/>
            <person name="Fouteau S."/>
            <person name="Franken C."/>
            <person name="Gibelin C."/>
            <person name="Gish J."/>
            <person name="Goldstein S."/>
            <person name="Gonzalez A.J."/>
            <person name="Green P.J."/>
            <person name="Hallab A."/>
            <person name="Hartog M."/>
            <person name="Hua A."/>
            <person name="Humphray S.J."/>
            <person name="Jeong D.H."/>
            <person name="Jing Y."/>
            <person name="Jocker A."/>
            <person name="Kenton S.M."/>
            <person name="Kim D.J."/>
            <person name="Klee K."/>
            <person name="Lai H."/>
            <person name="Lang C."/>
            <person name="Lin S."/>
            <person name="Macmil S.L."/>
            <person name="Magdelenat G."/>
            <person name="Matthews L."/>
            <person name="McCorrison J."/>
            <person name="Monaghan E.L."/>
            <person name="Mun J.H."/>
            <person name="Najar F.Z."/>
            <person name="Nicholson C."/>
            <person name="Noirot C."/>
            <person name="O'Bleness M."/>
            <person name="Paule C.R."/>
            <person name="Poulain J."/>
            <person name="Prion F."/>
            <person name="Qin B."/>
            <person name="Qu C."/>
            <person name="Retzel E.F."/>
            <person name="Riddle C."/>
            <person name="Sallet E."/>
            <person name="Samain S."/>
            <person name="Samson N."/>
            <person name="Sanders I."/>
            <person name="Saurat O."/>
            <person name="Scarpelli C."/>
            <person name="Schiex T."/>
            <person name="Segurens B."/>
            <person name="Severin A.J."/>
            <person name="Sherrier D.J."/>
            <person name="Shi R."/>
            <person name="Sims S."/>
            <person name="Singer S.R."/>
            <person name="Sinharoy S."/>
            <person name="Sterck L."/>
            <person name="Viollet A."/>
            <person name="Wang B.B."/>
            <person name="Wang K."/>
            <person name="Wang M."/>
            <person name="Wang X."/>
            <person name="Warfsmann J."/>
            <person name="Weissenbach J."/>
            <person name="White D.D."/>
            <person name="White J.D."/>
            <person name="Wiley G.B."/>
            <person name="Wincker P."/>
            <person name="Xing Y."/>
            <person name="Yang L."/>
            <person name="Yao Z."/>
            <person name="Ying F."/>
            <person name="Zhai J."/>
            <person name="Zhou L."/>
            <person name="Zuber A."/>
            <person name="Denarie J."/>
            <person name="Dixon R.A."/>
            <person name="May G.D."/>
            <person name="Schwartz D.C."/>
            <person name="Rogers J."/>
            <person name="Quetier F."/>
            <person name="Town C.D."/>
            <person name="Roe B.A."/>
        </authorList>
    </citation>
    <scope>NUCLEOTIDE SEQUENCE [LARGE SCALE GENOMIC DNA]</scope>
    <source>
        <strain evidence="1">A17</strain>
        <strain evidence="2 3">cv. Jemalong A17</strain>
    </source>
</reference>
<evidence type="ECO:0000313" key="1">
    <source>
        <dbReference type="EMBL" id="AES69634.2"/>
    </source>
</evidence>
<dbReference type="Proteomes" id="UP000002051">
    <property type="component" value="Chromosome 3"/>
</dbReference>
<dbReference type="AlphaFoldDB" id="G7IX18"/>
<accession>G7IX18</accession>
<evidence type="ECO:0000313" key="2">
    <source>
        <dbReference type="EnsemblPlants" id="AES69634"/>
    </source>
</evidence>
<reference evidence="2" key="3">
    <citation type="submission" date="2015-04" db="UniProtKB">
        <authorList>
            <consortium name="EnsemblPlants"/>
        </authorList>
    </citation>
    <scope>IDENTIFICATION</scope>
    <source>
        <strain evidence="2">cv. Jemalong A17</strain>
    </source>
</reference>
<accession>A0A0C3VE40</accession>
<dbReference type="HOGENOM" id="CLU_1706905_0_0_1"/>
<keyword evidence="3" id="KW-1185">Reference proteome</keyword>
<dbReference type="EMBL" id="CM001219">
    <property type="protein sequence ID" value="AES69634.2"/>
    <property type="molecule type" value="Genomic_DNA"/>
</dbReference>
<evidence type="ECO:0000313" key="3">
    <source>
        <dbReference type="Proteomes" id="UP000002051"/>
    </source>
</evidence>
<name>G7IX18_MEDTR</name>
<sequence>MALPSTTAVPAPQPPPRSLAQALVASHGQSATTYNAWGFYEFFFATESDLQIVWAMGTVNLKPGMLRLFEWSVDIDMHNQRNTHAQVWIRLMTLRHDVTNCRWLYPRKEDMSKDKVAKGKMQIPSMKPQWVHIKENPYGIGSSIAFATPKPTEP</sequence>
<proteinExistence type="predicted"/>
<dbReference type="PaxDb" id="3880-AES69634"/>
<protein>
    <submittedName>
        <fullName evidence="1">DUF4283 domain protein</fullName>
    </submittedName>
</protein>
<reference evidence="1 3" key="2">
    <citation type="journal article" date="2014" name="BMC Genomics">
        <title>An improved genome release (version Mt4.0) for the model legume Medicago truncatula.</title>
        <authorList>
            <person name="Tang H."/>
            <person name="Krishnakumar V."/>
            <person name="Bidwell S."/>
            <person name="Rosen B."/>
            <person name="Chan A."/>
            <person name="Zhou S."/>
            <person name="Gentzbittel L."/>
            <person name="Childs K.L."/>
            <person name="Yandell M."/>
            <person name="Gundlach H."/>
            <person name="Mayer K.F."/>
            <person name="Schwartz D.C."/>
            <person name="Town C.D."/>
        </authorList>
    </citation>
    <scope>GENOME REANNOTATION</scope>
    <source>
        <strain evidence="2 3">cv. Jemalong A17</strain>
    </source>
</reference>